<name>A0L684_MAGMM</name>
<reference evidence="2 3" key="2">
    <citation type="journal article" date="2012" name="Int. J. Syst. Evol. Microbiol.">
        <title>Magnetococcus marinus gen. nov., sp. nov., a marine, magnetotactic bacterium that represents a novel lineage (Magnetococcaceae fam. nov.; Magnetococcales ord. nov.) at the base of the Alphaproteobacteria.</title>
        <authorList>
            <person name="Bazylinski D.A."/>
            <person name="Williams T.J."/>
            <person name="Lefevre C.T."/>
            <person name="Berg R.J."/>
            <person name="Zhang C.L."/>
            <person name="Bowser S.S."/>
            <person name="Dean A.J."/>
            <person name="Beveridge T.J."/>
        </authorList>
    </citation>
    <scope>NUCLEOTIDE SEQUENCE [LARGE SCALE GENOMIC DNA]</scope>
    <source>
        <strain evidence="3">ATCC BAA-1437 / JCM 17883 / MC-1</strain>
    </source>
</reference>
<dbReference type="KEGG" id="mgm:Mmc1_0959"/>
<dbReference type="STRING" id="156889.Mmc1_0959"/>
<feature type="transmembrane region" description="Helical" evidence="1">
    <location>
        <begin position="82"/>
        <end position="102"/>
    </location>
</feature>
<gene>
    <name evidence="2" type="ordered locus">Mmc1_0959</name>
</gene>
<keyword evidence="1" id="KW-0812">Transmembrane</keyword>
<sequence>MFFYAYQFGTPPVPMVRYLVSAFNFRQWRSYPMLTKILILLLVIAGVYSVGRLHARSAEVAAAPQRRALEHQPHSSRSARTMALLALLAIVSMGGFMGYNRWAEGQEIHLIRVINSQSGEHTLYRAKRKDIHHRDFLTLDGRQIRLADLERMEIEPTSEGL</sequence>
<keyword evidence="3" id="KW-1185">Reference proteome</keyword>
<dbReference type="Proteomes" id="UP000002586">
    <property type="component" value="Chromosome"/>
</dbReference>
<proteinExistence type="predicted"/>
<dbReference type="EMBL" id="CP000471">
    <property type="protein sequence ID" value="ABK43477.1"/>
    <property type="molecule type" value="Genomic_DNA"/>
</dbReference>
<dbReference type="AlphaFoldDB" id="A0L684"/>
<evidence type="ECO:0000256" key="1">
    <source>
        <dbReference type="SAM" id="Phobius"/>
    </source>
</evidence>
<organism evidence="2 3">
    <name type="scientific">Magnetococcus marinus (strain ATCC BAA-1437 / JCM 17883 / MC-1)</name>
    <dbReference type="NCBI Taxonomy" id="156889"/>
    <lineage>
        <taxon>Bacteria</taxon>
        <taxon>Pseudomonadati</taxon>
        <taxon>Pseudomonadota</taxon>
        <taxon>Magnetococcia</taxon>
        <taxon>Magnetococcales</taxon>
        <taxon>Magnetococcaceae</taxon>
        <taxon>Magnetococcus</taxon>
    </lineage>
</organism>
<dbReference type="HOGENOM" id="CLU_139110_0_0_5"/>
<evidence type="ECO:0000313" key="3">
    <source>
        <dbReference type="Proteomes" id="UP000002586"/>
    </source>
</evidence>
<reference evidence="3" key="1">
    <citation type="journal article" date="2009" name="Appl. Environ. Microbiol.">
        <title>Complete genome sequence of the chemolithoautotrophic marine magnetotactic coccus strain MC-1.</title>
        <authorList>
            <person name="Schubbe S."/>
            <person name="Williams T.J."/>
            <person name="Xie G."/>
            <person name="Kiss H.E."/>
            <person name="Brettin T.S."/>
            <person name="Martinez D."/>
            <person name="Ross C.A."/>
            <person name="Schuler D."/>
            <person name="Cox B.L."/>
            <person name="Nealson K.H."/>
            <person name="Bazylinski D.A."/>
        </authorList>
    </citation>
    <scope>NUCLEOTIDE SEQUENCE [LARGE SCALE GENOMIC DNA]</scope>
    <source>
        <strain evidence="3">ATCC BAA-1437 / JCM 17883 / MC-1</strain>
    </source>
</reference>
<feature type="transmembrane region" description="Helical" evidence="1">
    <location>
        <begin position="33"/>
        <end position="51"/>
    </location>
</feature>
<keyword evidence="1" id="KW-1133">Transmembrane helix</keyword>
<accession>A0L684</accession>
<protein>
    <submittedName>
        <fullName evidence="2">Uncharacterized protein</fullName>
    </submittedName>
</protein>
<keyword evidence="1" id="KW-0472">Membrane</keyword>
<evidence type="ECO:0000313" key="2">
    <source>
        <dbReference type="EMBL" id="ABK43477.1"/>
    </source>
</evidence>